<name>A0ABT0WHX2_9BACI</name>
<reference evidence="2 3" key="1">
    <citation type="submission" date="2022-06" db="EMBL/GenBank/DDBJ databases">
        <authorList>
            <person name="Jeon C.O."/>
        </authorList>
    </citation>
    <scope>NUCLEOTIDE SEQUENCE [LARGE SCALE GENOMIC DNA]</scope>
    <source>
        <strain evidence="2 3">KCTC 13943</strain>
    </source>
</reference>
<keyword evidence="1" id="KW-0472">Membrane</keyword>
<keyword evidence="3" id="KW-1185">Reference proteome</keyword>
<sequence length="45" mass="5196">MSNSLWITPEEKFRLKKRKKTILYFSIMVGTVLLSALVTILANKI</sequence>
<evidence type="ECO:0000256" key="1">
    <source>
        <dbReference type="SAM" id="Phobius"/>
    </source>
</evidence>
<dbReference type="Proteomes" id="UP001523262">
    <property type="component" value="Unassembled WGS sequence"/>
</dbReference>
<proteinExistence type="predicted"/>
<accession>A0ABT0WHX2</accession>
<protein>
    <submittedName>
        <fullName evidence="2">Uncharacterized protein</fullName>
    </submittedName>
</protein>
<organism evidence="2 3">
    <name type="scientific">Neobacillus pocheonensis</name>
    <dbReference type="NCBI Taxonomy" id="363869"/>
    <lineage>
        <taxon>Bacteria</taxon>
        <taxon>Bacillati</taxon>
        <taxon>Bacillota</taxon>
        <taxon>Bacilli</taxon>
        <taxon>Bacillales</taxon>
        <taxon>Bacillaceae</taxon>
        <taxon>Neobacillus</taxon>
    </lineage>
</organism>
<keyword evidence="1" id="KW-1133">Transmembrane helix</keyword>
<feature type="transmembrane region" description="Helical" evidence="1">
    <location>
        <begin position="21"/>
        <end position="42"/>
    </location>
</feature>
<keyword evidence="1" id="KW-0812">Transmembrane</keyword>
<dbReference type="EMBL" id="JAMQCR010000003">
    <property type="protein sequence ID" value="MCM2535920.1"/>
    <property type="molecule type" value="Genomic_DNA"/>
</dbReference>
<evidence type="ECO:0000313" key="3">
    <source>
        <dbReference type="Proteomes" id="UP001523262"/>
    </source>
</evidence>
<comment type="caution">
    <text evidence="2">The sequence shown here is derived from an EMBL/GenBank/DDBJ whole genome shotgun (WGS) entry which is preliminary data.</text>
</comment>
<gene>
    <name evidence="2" type="ORF">NDK43_31060</name>
</gene>
<evidence type="ECO:0000313" key="2">
    <source>
        <dbReference type="EMBL" id="MCM2535920.1"/>
    </source>
</evidence>